<dbReference type="NCBIfam" id="NF033633">
    <property type="entry name" value="SLATT_2"/>
    <property type="match status" value="1"/>
</dbReference>
<evidence type="ECO:0000256" key="1">
    <source>
        <dbReference type="SAM" id="MobiDB-lite"/>
    </source>
</evidence>
<proteinExistence type="predicted"/>
<dbReference type="AlphaFoldDB" id="A0A1J7BD33"/>
<dbReference type="Proteomes" id="UP000243342">
    <property type="component" value="Unassembled WGS sequence"/>
</dbReference>
<dbReference type="EMBL" id="MLCF01000085">
    <property type="protein sequence ID" value="OIV36595.1"/>
    <property type="molecule type" value="Genomic_DNA"/>
</dbReference>
<organism evidence="3 4">
    <name type="scientific">Mangrovactinospora gilvigrisea</name>
    <dbReference type="NCBI Taxonomy" id="1428644"/>
    <lineage>
        <taxon>Bacteria</taxon>
        <taxon>Bacillati</taxon>
        <taxon>Actinomycetota</taxon>
        <taxon>Actinomycetes</taxon>
        <taxon>Kitasatosporales</taxon>
        <taxon>Streptomycetaceae</taxon>
        <taxon>Mangrovactinospora</taxon>
    </lineage>
</organism>
<protein>
    <recommendedName>
        <fullName evidence="2">SMODS and SLOG-associating 2TM effector domain-containing protein</fullName>
    </recommendedName>
</protein>
<accession>A0A1J7BD33</accession>
<feature type="domain" description="SMODS and SLOG-associating 2TM effector" evidence="2">
    <location>
        <begin position="9"/>
        <end position="169"/>
    </location>
</feature>
<dbReference type="Pfam" id="PF18183">
    <property type="entry name" value="SLATT_2"/>
    <property type="match status" value="1"/>
</dbReference>
<gene>
    <name evidence="3" type="ORF">BIV57_15705</name>
</gene>
<evidence type="ECO:0000313" key="4">
    <source>
        <dbReference type="Proteomes" id="UP000243342"/>
    </source>
</evidence>
<dbReference type="STRING" id="1428644.BIV57_15705"/>
<dbReference type="InterPro" id="IPR040688">
    <property type="entry name" value="SLATT_2"/>
</dbReference>
<comment type="caution">
    <text evidence="3">The sequence shown here is derived from an EMBL/GenBank/DDBJ whole genome shotgun (WGS) entry which is preliminary data.</text>
</comment>
<evidence type="ECO:0000259" key="2">
    <source>
        <dbReference type="Pfam" id="PF18183"/>
    </source>
</evidence>
<keyword evidence="4" id="KW-1185">Reference proteome</keyword>
<sequence>MTDPPLLPPRGDWSHPLDRLEELFRRTESHAAAAAAAHRRAARPRRRAASALRTAATAAAAAAAALPVLQLTGTVPHATTWGYAALVLAGGCLVTDRRLALSAGAARHSAAAAEVDRRLAALRGAWAVERAREALGPAETVPGEGTLACLALLRRFDTGLAELAVRQAVDAARETAAAPYCCGCGTAAGSGGTRGGDHPEHAEHGDALDGHRPPFIPQRPTMPRQRPPEPPV</sequence>
<feature type="region of interest" description="Disordered" evidence="1">
    <location>
        <begin position="191"/>
        <end position="232"/>
    </location>
</feature>
<evidence type="ECO:0000313" key="3">
    <source>
        <dbReference type="EMBL" id="OIV36595.1"/>
    </source>
</evidence>
<dbReference type="RefSeq" id="WP_071657494.1">
    <property type="nucleotide sequence ID" value="NZ_MLCF01000085.1"/>
</dbReference>
<reference evidence="3 4" key="1">
    <citation type="submission" date="2016-10" db="EMBL/GenBank/DDBJ databases">
        <title>Genome sequence of Streptomyces gilvigriseus MUSC 26.</title>
        <authorList>
            <person name="Lee L.-H."/>
            <person name="Ser H.-L."/>
        </authorList>
    </citation>
    <scope>NUCLEOTIDE SEQUENCE [LARGE SCALE GENOMIC DNA]</scope>
    <source>
        <strain evidence="3 4">MUSC 26</strain>
    </source>
</reference>
<feature type="compositionally biased region" description="Basic and acidic residues" evidence="1">
    <location>
        <begin position="195"/>
        <end position="212"/>
    </location>
</feature>
<name>A0A1J7BD33_9ACTN</name>